<dbReference type="AlphaFoldDB" id="A0A2V3Y078"/>
<feature type="domain" description="FHA" evidence="2">
    <location>
        <begin position="219"/>
        <end position="272"/>
    </location>
</feature>
<reference evidence="3 4" key="1">
    <citation type="submission" date="2018-05" db="EMBL/GenBank/DDBJ databases">
        <title>Genomic Encyclopedia of Type Strains, Phase IV (KMG-IV): sequencing the most valuable type-strain genomes for metagenomic binning, comparative biology and taxonomic classification.</title>
        <authorList>
            <person name="Goeker M."/>
        </authorList>
    </citation>
    <scope>NUCLEOTIDE SEQUENCE [LARGE SCALE GENOMIC DNA]</scope>
    <source>
        <strain evidence="3 4">DSM 24995</strain>
    </source>
</reference>
<keyword evidence="1" id="KW-1133">Transmembrane helix</keyword>
<feature type="transmembrane region" description="Helical" evidence="1">
    <location>
        <begin position="144"/>
        <end position="167"/>
    </location>
</feature>
<dbReference type="InterPro" id="IPR000253">
    <property type="entry name" value="FHA_dom"/>
</dbReference>
<dbReference type="CDD" id="cd00060">
    <property type="entry name" value="FHA"/>
    <property type="match status" value="1"/>
</dbReference>
<sequence>MDIFNNANDLYSLYRDFMAIMNGLGVFYIIILIAGILIPYFARGYMLMCVGRKKGLQSDWMPLVPIARQLYQMQIGECPWWYIFFFGTSTVTVASSGLVCLLLQILTKKPVIWFVLLVMYVIANYVFTFLYYRKFYYFYGFNPNTAWVEVVPSLGFVGTVLLVLIAFSDAIHYRGFEGPQEDKTPVIPPVRSNVKKAVITGVTGKYQGAVFDVTDGKEITFGRTASNCNIIFDQYDTDVSRRHCSVRFDVGNGNYIVTDYSSNGTYLEDGTRLEKGQGKMVPRGSSIYLGNKKNMFRLD</sequence>
<feature type="transmembrane region" description="Helical" evidence="1">
    <location>
        <begin position="20"/>
        <end position="42"/>
    </location>
</feature>
<keyword evidence="1" id="KW-0812">Transmembrane</keyword>
<keyword evidence="4" id="KW-1185">Reference proteome</keyword>
<organism evidence="3 4">
    <name type="scientific">Hungatella effluvii</name>
    <dbReference type="NCBI Taxonomy" id="1096246"/>
    <lineage>
        <taxon>Bacteria</taxon>
        <taxon>Bacillati</taxon>
        <taxon>Bacillota</taxon>
        <taxon>Clostridia</taxon>
        <taxon>Lachnospirales</taxon>
        <taxon>Lachnospiraceae</taxon>
        <taxon>Hungatella</taxon>
    </lineage>
</organism>
<dbReference type="Proteomes" id="UP000248057">
    <property type="component" value="Unassembled WGS sequence"/>
</dbReference>
<keyword evidence="1" id="KW-0472">Membrane</keyword>
<dbReference type="Pfam" id="PF00498">
    <property type="entry name" value="FHA"/>
    <property type="match status" value="1"/>
</dbReference>
<dbReference type="RefSeq" id="WP_110325072.1">
    <property type="nucleotide sequence ID" value="NZ_QJKD01000015.1"/>
</dbReference>
<dbReference type="InterPro" id="IPR008984">
    <property type="entry name" value="SMAD_FHA_dom_sf"/>
</dbReference>
<evidence type="ECO:0000313" key="3">
    <source>
        <dbReference type="EMBL" id="PXX48925.1"/>
    </source>
</evidence>
<comment type="caution">
    <text evidence="3">The sequence shown here is derived from an EMBL/GenBank/DDBJ whole genome shotgun (WGS) entry which is preliminary data.</text>
</comment>
<dbReference type="GeneID" id="86063933"/>
<feature type="transmembrane region" description="Helical" evidence="1">
    <location>
        <begin position="80"/>
        <end position="105"/>
    </location>
</feature>
<protein>
    <submittedName>
        <fullName evidence="3">FHA domain-containing protein</fullName>
    </submittedName>
</protein>
<name>A0A2V3Y078_9FIRM</name>
<dbReference type="EMBL" id="QJKD01000015">
    <property type="protein sequence ID" value="PXX48925.1"/>
    <property type="molecule type" value="Genomic_DNA"/>
</dbReference>
<dbReference type="SMART" id="SM00240">
    <property type="entry name" value="FHA"/>
    <property type="match status" value="1"/>
</dbReference>
<evidence type="ECO:0000256" key="1">
    <source>
        <dbReference type="SAM" id="Phobius"/>
    </source>
</evidence>
<dbReference type="SUPFAM" id="SSF49879">
    <property type="entry name" value="SMAD/FHA domain"/>
    <property type="match status" value="1"/>
</dbReference>
<accession>A0A2V3Y078</accession>
<feature type="transmembrane region" description="Helical" evidence="1">
    <location>
        <begin position="111"/>
        <end position="132"/>
    </location>
</feature>
<proteinExistence type="predicted"/>
<gene>
    <name evidence="3" type="ORF">DFR60_11598</name>
</gene>
<evidence type="ECO:0000259" key="2">
    <source>
        <dbReference type="PROSITE" id="PS50006"/>
    </source>
</evidence>
<dbReference type="Gene3D" id="2.60.200.20">
    <property type="match status" value="1"/>
</dbReference>
<dbReference type="PROSITE" id="PS50006">
    <property type="entry name" value="FHA_DOMAIN"/>
    <property type="match status" value="1"/>
</dbReference>
<evidence type="ECO:0000313" key="4">
    <source>
        <dbReference type="Proteomes" id="UP000248057"/>
    </source>
</evidence>